<evidence type="ECO:0008006" key="3">
    <source>
        <dbReference type="Google" id="ProtNLM"/>
    </source>
</evidence>
<dbReference type="RefSeq" id="WP_171186217.1">
    <property type="nucleotide sequence ID" value="NZ_WTPX01000051.1"/>
</dbReference>
<dbReference type="Proteomes" id="UP000609651">
    <property type="component" value="Unassembled WGS sequence"/>
</dbReference>
<sequence length="178" mass="18561">MTIPSTPNRPPSRSLLTTESRRSLALLAGGDLDPSAATAAQTLADDCPDCRGHLASVCGGLEALRRAEPLEQPGGLWNGVQQGLAIASPAAAPAPSRPWIPVFAVTAAALLVGLFATPFGDVMPFLNGPDQGVVMPAAEQETVVPQRRPGEGVPKYQDQQGRVYDVYGNQLGPRSLSP</sequence>
<keyword evidence="2" id="KW-1185">Reference proteome</keyword>
<gene>
    <name evidence="1" type="ORF">LzC2_19010</name>
</gene>
<proteinExistence type="predicted"/>
<dbReference type="EMBL" id="WTPX01000051">
    <property type="protein sequence ID" value="NNJ25826.1"/>
    <property type="molecule type" value="Genomic_DNA"/>
</dbReference>
<evidence type="ECO:0000313" key="1">
    <source>
        <dbReference type="EMBL" id="NNJ25826.1"/>
    </source>
</evidence>
<name>A0ABX1VCY7_9PLAN</name>
<reference evidence="1 2" key="1">
    <citation type="journal article" date="2020" name="Syst. Appl. Microbiol.">
        <title>Alienimonas chondri sp. nov., a novel planctomycete isolated from the biofilm of the red alga Chondrus crispus.</title>
        <authorList>
            <person name="Vitorino I."/>
            <person name="Albuquerque L."/>
            <person name="Wiegand S."/>
            <person name="Kallscheuer N."/>
            <person name="da Costa M.S."/>
            <person name="Lobo-da-Cunha A."/>
            <person name="Jogler C."/>
            <person name="Lage O.M."/>
        </authorList>
    </citation>
    <scope>NUCLEOTIDE SEQUENCE [LARGE SCALE GENOMIC DNA]</scope>
    <source>
        <strain evidence="1 2">LzC2</strain>
    </source>
</reference>
<evidence type="ECO:0000313" key="2">
    <source>
        <dbReference type="Proteomes" id="UP000609651"/>
    </source>
</evidence>
<accession>A0ABX1VCY7</accession>
<comment type="caution">
    <text evidence="1">The sequence shown here is derived from an EMBL/GenBank/DDBJ whole genome shotgun (WGS) entry which is preliminary data.</text>
</comment>
<protein>
    <recommendedName>
        <fullName evidence="3">Zinc-finger domain-containing protein</fullName>
    </recommendedName>
</protein>
<organism evidence="1 2">
    <name type="scientific">Alienimonas chondri</name>
    <dbReference type="NCBI Taxonomy" id="2681879"/>
    <lineage>
        <taxon>Bacteria</taxon>
        <taxon>Pseudomonadati</taxon>
        <taxon>Planctomycetota</taxon>
        <taxon>Planctomycetia</taxon>
        <taxon>Planctomycetales</taxon>
        <taxon>Planctomycetaceae</taxon>
        <taxon>Alienimonas</taxon>
    </lineage>
</organism>